<dbReference type="Proteomes" id="UP000318590">
    <property type="component" value="Unassembled WGS sequence"/>
</dbReference>
<dbReference type="Pfam" id="PF12571">
    <property type="entry name" value="Phage_tail_fib"/>
    <property type="match status" value="1"/>
</dbReference>
<accession>A0A547PS51</accession>
<dbReference type="InterPro" id="IPR022225">
    <property type="entry name" value="Phage_tail_fibre_N"/>
</dbReference>
<proteinExistence type="predicted"/>
<reference evidence="2 3" key="1">
    <citation type="submission" date="2019-06" db="EMBL/GenBank/DDBJ databases">
        <title>Paenimaribius caenipelagi gen. nov., sp. nov., isolated from a tidal flat.</title>
        <authorList>
            <person name="Yoon J.-H."/>
        </authorList>
    </citation>
    <scope>NUCLEOTIDE SEQUENCE [LARGE SCALE GENOMIC DNA]</scope>
    <source>
        <strain evidence="2 3">JBTF-M29</strain>
    </source>
</reference>
<dbReference type="AlphaFoldDB" id="A0A547PS51"/>
<name>A0A547PS51_9RHOB</name>
<protein>
    <recommendedName>
        <fullName evidence="1">Phage tail fibre protein N-terminal domain-containing protein</fullName>
    </recommendedName>
</protein>
<sequence>MAADPYTPILTEAGFAAALAAVDGGFQVDITHVAVGAAGYTVAVNGAGRSAAVALQDERQRVAIQDAREVGGGQTDISFVLEDDGTSFYIREVGFYLADGTLFALASHPTQALMWKSDATRSALALELVLAGVDPAAVTIVATGPALNLLMTEEFARLLEGQAQLSLVAFQTWEAFYAAHSIYPNQGGPV</sequence>
<dbReference type="OrthoDB" id="7710585at2"/>
<gene>
    <name evidence="2" type="ORF">FEV53_13615</name>
</gene>
<comment type="caution">
    <text evidence="2">The sequence shown here is derived from an EMBL/GenBank/DDBJ whole genome shotgun (WGS) entry which is preliminary data.</text>
</comment>
<keyword evidence="3" id="KW-1185">Reference proteome</keyword>
<feature type="domain" description="Phage tail fibre protein N-terminal" evidence="1">
    <location>
        <begin position="5"/>
        <end position="139"/>
    </location>
</feature>
<evidence type="ECO:0000259" key="1">
    <source>
        <dbReference type="Pfam" id="PF12571"/>
    </source>
</evidence>
<dbReference type="RefSeq" id="WP_142835371.1">
    <property type="nucleotide sequence ID" value="NZ_VFSV01000026.1"/>
</dbReference>
<evidence type="ECO:0000313" key="3">
    <source>
        <dbReference type="Proteomes" id="UP000318590"/>
    </source>
</evidence>
<dbReference type="EMBL" id="VFSV01000026">
    <property type="protein sequence ID" value="TRD16969.1"/>
    <property type="molecule type" value="Genomic_DNA"/>
</dbReference>
<evidence type="ECO:0000313" key="2">
    <source>
        <dbReference type="EMBL" id="TRD16969.1"/>
    </source>
</evidence>
<organism evidence="2 3">
    <name type="scientific">Palleronia caenipelagi</name>
    <dbReference type="NCBI Taxonomy" id="2489174"/>
    <lineage>
        <taxon>Bacteria</taxon>
        <taxon>Pseudomonadati</taxon>
        <taxon>Pseudomonadota</taxon>
        <taxon>Alphaproteobacteria</taxon>
        <taxon>Rhodobacterales</taxon>
        <taxon>Roseobacteraceae</taxon>
        <taxon>Palleronia</taxon>
    </lineage>
</organism>